<dbReference type="OrthoDB" id="1160707at2759"/>
<keyword evidence="2" id="KW-1185">Reference proteome</keyword>
<dbReference type="InterPro" id="IPR007750">
    <property type="entry name" value="DUF674"/>
</dbReference>
<dbReference type="PANTHER" id="PTHR33103">
    <property type="entry name" value="OS01G0153900 PROTEIN"/>
    <property type="match status" value="1"/>
</dbReference>
<evidence type="ECO:0000313" key="2">
    <source>
        <dbReference type="Proteomes" id="UP000237000"/>
    </source>
</evidence>
<accession>A0A2P5CNZ8</accession>
<dbReference type="Proteomes" id="UP000237000">
    <property type="component" value="Unassembled WGS sequence"/>
</dbReference>
<sequence length="213" mass="24801">MAYKHETCFILKAMVDKKHNKVIFVESNYDFVDVLLSFLTIPLGTIISLARKQSVPIGMNPLNNLYKSVEAMDVNYFNFPDEARKRLLFSPQNGVYFYCQNLKIQLGNAEPTKFFRCASTHCTIKTYKLLSTYRDVLCRRDESTIEEICLNVGSDERQMRNLSIYLSVSYLFHSATWLEKYPMLLLKAVLLTCTRVLRILVRNSSIHPTTRRF</sequence>
<organism evidence="1 2">
    <name type="scientific">Trema orientale</name>
    <name type="common">Charcoal tree</name>
    <name type="synonym">Celtis orientalis</name>
    <dbReference type="NCBI Taxonomy" id="63057"/>
    <lineage>
        <taxon>Eukaryota</taxon>
        <taxon>Viridiplantae</taxon>
        <taxon>Streptophyta</taxon>
        <taxon>Embryophyta</taxon>
        <taxon>Tracheophyta</taxon>
        <taxon>Spermatophyta</taxon>
        <taxon>Magnoliopsida</taxon>
        <taxon>eudicotyledons</taxon>
        <taxon>Gunneridae</taxon>
        <taxon>Pentapetalae</taxon>
        <taxon>rosids</taxon>
        <taxon>fabids</taxon>
        <taxon>Rosales</taxon>
        <taxon>Cannabaceae</taxon>
        <taxon>Trema</taxon>
    </lineage>
</organism>
<protein>
    <submittedName>
        <fullName evidence="1">Uncharacterized protein</fullName>
    </submittedName>
</protein>
<comment type="caution">
    <text evidence="1">The sequence shown here is derived from an EMBL/GenBank/DDBJ whole genome shotgun (WGS) entry which is preliminary data.</text>
</comment>
<reference evidence="2" key="1">
    <citation type="submission" date="2016-06" db="EMBL/GenBank/DDBJ databases">
        <title>Parallel loss of symbiosis genes in relatives of nitrogen-fixing non-legume Parasponia.</title>
        <authorList>
            <person name="Van Velzen R."/>
            <person name="Holmer R."/>
            <person name="Bu F."/>
            <person name="Rutten L."/>
            <person name="Van Zeijl A."/>
            <person name="Liu W."/>
            <person name="Santuari L."/>
            <person name="Cao Q."/>
            <person name="Sharma T."/>
            <person name="Shen D."/>
            <person name="Roswanjaya Y."/>
            <person name="Wardhani T."/>
            <person name="Kalhor M.S."/>
            <person name="Jansen J."/>
            <person name="Van den Hoogen J."/>
            <person name="Gungor B."/>
            <person name="Hartog M."/>
            <person name="Hontelez J."/>
            <person name="Verver J."/>
            <person name="Yang W.-C."/>
            <person name="Schijlen E."/>
            <person name="Repin R."/>
            <person name="Schilthuizen M."/>
            <person name="Schranz E."/>
            <person name="Heidstra R."/>
            <person name="Miyata K."/>
            <person name="Fedorova E."/>
            <person name="Kohlen W."/>
            <person name="Bisseling T."/>
            <person name="Smit S."/>
            <person name="Geurts R."/>
        </authorList>
    </citation>
    <scope>NUCLEOTIDE SEQUENCE [LARGE SCALE GENOMIC DNA]</scope>
    <source>
        <strain evidence="2">cv. RG33-2</strain>
    </source>
</reference>
<dbReference type="PANTHER" id="PTHR33103:SF27">
    <property type="entry name" value="OS04G0594700 PROTEIN"/>
    <property type="match status" value="1"/>
</dbReference>
<name>A0A2P5CNZ8_TREOI</name>
<dbReference type="AlphaFoldDB" id="A0A2P5CNZ8"/>
<dbReference type="InParanoid" id="A0A2P5CNZ8"/>
<dbReference type="EMBL" id="JXTC01000343">
    <property type="protein sequence ID" value="PON62780.1"/>
    <property type="molecule type" value="Genomic_DNA"/>
</dbReference>
<gene>
    <name evidence="1" type="ORF">TorRG33x02_277960</name>
</gene>
<dbReference type="STRING" id="63057.A0A2P5CNZ8"/>
<evidence type="ECO:0000313" key="1">
    <source>
        <dbReference type="EMBL" id="PON62780.1"/>
    </source>
</evidence>
<dbReference type="Pfam" id="PF05056">
    <property type="entry name" value="DUF674"/>
    <property type="match status" value="1"/>
</dbReference>
<proteinExistence type="predicted"/>